<proteinExistence type="predicted"/>
<dbReference type="STRING" id="1458461.BN1012_Phect3077"/>
<sequence length="90" mass="9734">MSDKPNGFWGWALTKQADRNMLVFIVILCVLLGGAGLVFPSSGVPFISEIPFGAAVASFAAALVAVVATWPLRFLLRRRIGYYSGKDDTQ</sequence>
<keyword evidence="1" id="KW-0812">Transmembrane</keyword>
<gene>
    <name evidence="2" type="ORF">BN1012_Phect3077</name>
</gene>
<dbReference type="EMBL" id="HG966617">
    <property type="protein sequence ID" value="CDO61289.1"/>
    <property type="molecule type" value="Genomic_DNA"/>
</dbReference>
<keyword evidence="1" id="KW-0472">Membrane</keyword>
<feature type="transmembrane region" description="Helical" evidence="1">
    <location>
        <begin position="21"/>
        <end position="40"/>
    </location>
</feature>
<keyword evidence="3" id="KW-1185">Reference proteome</keyword>
<name>X5MHM3_9HYPH</name>
<accession>X5MHM3</accession>
<evidence type="ECO:0000313" key="3">
    <source>
        <dbReference type="Proteomes" id="UP000032160"/>
    </source>
</evidence>
<dbReference type="RefSeq" id="WP_043949121.1">
    <property type="nucleotide sequence ID" value="NZ_HG966617.1"/>
</dbReference>
<dbReference type="HOGENOM" id="CLU_2435405_0_0_5"/>
<keyword evidence="1" id="KW-1133">Transmembrane helix</keyword>
<dbReference type="KEGG" id="pect:BN1012_Phect3077"/>
<organism evidence="2 3">
    <name type="scientific">Candidatus Phaeomarinibacter ectocarpi</name>
    <dbReference type="NCBI Taxonomy" id="1458461"/>
    <lineage>
        <taxon>Bacteria</taxon>
        <taxon>Pseudomonadati</taxon>
        <taxon>Pseudomonadota</taxon>
        <taxon>Alphaproteobacteria</taxon>
        <taxon>Hyphomicrobiales</taxon>
        <taxon>Parvibaculaceae</taxon>
        <taxon>Candidatus Phaeomarinibacter</taxon>
    </lineage>
</organism>
<dbReference type="Proteomes" id="UP000032160">
    <property type="component" value="Chromosome I"/>
</dbReference>
<evidence type="ECO:0000313" key="2">
    <source>
        <dbReference type="EMBL" id="CDO61289.1"/>
    </source>
</evidence>
<dbReference type="AlphaFoldDB" id="X5MHM3"/>
<feature type="transmembrane region" description="Helical" evidence="1">
    <location>
        <begin position="52"/>
        <end position="76"/>
    </location>
</feature>
<protein>
    <submittedName>
        <fullName evidence="2">Uncharacterized protein</fullName>
    </submittedName>
</protein>
<evidence type="ECO:0000256" key="1">
    <source>
        <dbReference type="SAM" id="Phobius"/>
    </source>
</evidence>
<reference evidence="2 3" key="1">
    <citation type="journal article" date="2014" name="Front. Genet.">
        <title>Genome and metabolic network of "Candidatus Phaeomarinobacter ectocarpi" Ec32, a new candidate genus of Alphaproteobacteria frequently associated with brown algae.</title>
        <authorList>
            <person name="Dittami S.M."/>
            <person name="Barbeyron T."/>
            <person name="Boyen C."/>
            <person name="Cambefort J."/>
            <person name="Collet G."/>
            <person name="Delage L."/>
            <person name="Gobet A."/>
            <person name="Groisillier A."/>
            <person name="Leblanc C."/>
            <person name="Michel G."/>
            <person name="Scornet D."/>
            <person name="Siegel A."/>
            <person name="Tapia J.E."/>
            <person name="Tonon T."/>
        </authorList>
    </citation>
    <scope>NUCLEOTIDE SEQUENCE [LARGE SCALE GENOMIC DNA]</scope>
    <source>
        <strain evidence="2 3">Ec32</strain>
    </source>
</reference>